<dbReference type="InterPro" id="IPR001128">
    <property type="entry name" value="Cyt_P450"/>
</dbReference>
<name>A0A939RSC6_9CELL</name>
<reference evidence="3" key="1">
    <citation type="submission" date="2021-03" db="EMBL/GenBank/DDBJ databases">
        <title>Actinotalea soli sp. nov., isolated from soil.</title>
        <authorList>
            <person name="Ping W."/>
            <person name="Zhang J."/>
        </authorList>
    </citation>
    <scope>NUCLEOTIDE SEQUENCE</scope>
    <source>
        <strain evidence="3">BY-33</strain>
    </source>
</reference>
<dbReference type="PANTHER" id="PTHR46696">
    <property type="entry name" value="P450, PUTATIVE (EUROFUNG)-RELATED"/>
    <property type="match status" value="1"/>
</dbReference>
<dbReference type="PANTHER" id="PTHR46696:SF1">
    <property type="entry name" value="CYTOCHROME P450 YJIB-RELATED"/>
    <property type="match status" value="1"/>
</dbReference>
<dbReference type="GO" id="GO:0016705">
    <property type="term" value="F:oxidoreductase activity, acting on paired donors, with incorporation or reduction of molecular oxygen"/>
    <property type="evidence" value="ECO:0007669"/>
    <property type="project" value="InterPro"/>
</dbReference>
<keyword evidence="2" id="KW-0479">Metal-binding</keyword>
<dbReference type="PROSITE" id="PS00086">
    <property type="entry name" value="CYTOCHROME_P450"/>
    <property type="match status" value="1"/>
</dbReference>
<dbReference type="EMBL" id="JAGEMK010000001">
    <property type="protein sequence ID" value="MBO1750802.1"/>
    <property type="molecule type" value="Genomic_DNA"/>
</dbReference>
<dbReference type="InterPro" id="IPR017972">
    <property type="entry name" value="Cyt_P450_CS"/>
</dbReference>
<dbReference type="PRINTS" id="PR00359">
    <property type="entry name" value="BP450"/>
</dbReference>
<comment type="similarity">
    <text evidence="1 2">Belongs to the cytochrome P450 family.</text>
</comment>
<dbReference type="Gene3D" id="1.10.630.10">
    <property type="entry name" value="Cytochrome P450"/>
    <property type="match status" value="1"/>
</dbReference>
<gene>
    <name evidence="3" type="ORF">J4G33_03195</name>
</gene>
<evidence type="ECO:0000313" key="3">
    <source>
        <dbReference type="EMBL" id="MBO1750802.1"/>
    </source>
</evidence>
<evidence type="ECO:0000313" key="4">
    <source>
        <dbReference type="Proteomes" id="UP000664209"/>
    </source>
</evidence>
<keyword evidence="2" id="KW-0408">Iron</keyword>
<dbReference type="GO" id="GO:0020037">
    <property type="term" value="F:heme binding"/>
    <property type="evidence" value="ECO:0007669"/>
    <property type="project" value="InterPro"/>
</dbReference>
<accession>A0A939RSC6</accession>
<keyword evidence="4" id="KW-1185">Reference proteome</keyword>
<keyword evidence="2" id="KW-0349">Heme</keyword>
<comment type="caution">
    <text evidence="3">The sequence shown here is derived from an EMBL/GenBank/DDBJ whole genome shotgun (WGS) entry which is preliminary data.</text>
</comment>
<dbReference type="GO" id="GO:0004497">
    <property type="term" value="F:monooxygenase activity"/>
    <property type="evidence" value="ECO:0007669"/>
    <property type="project" value="UniProtKB-KW"/>
</dbReference>
<evidence type="ECO:0000256" key="2">
    <source>
        <dbReference type="RuleBase" id="RU000461"/>
    </source>
</evidence>
<dbReference type="AlphaFoldDB" id="A0A939RSC6"/>
<proteinExistence type="inferred from homology"/>
<dbReference type="Proteomes" id="UP000664209">
    <property type="component" value="Unassembled WGS sequence"/>
</dbReference>
<dbReference type="SUPFAM" id="SSF48264">
    <property type="entry name" value="Cytochrome P450"/>
    <property type="match status" value="1"/>
</dbReference>
<organism evidence="3 4">
    <name type="scientific">Actinotalea soli</name>
    <dbReference type="NCBI Taxonomy" id="2819234"/>
    <lineage>
        <taxon>Bacteria</taxon>
        <taxon>Bacillati</taxon>
        <taxon>Actinomycetota</taxon>
        <taxon>Actinomycetes</taxon>
        <taxon>Micrococcales</taxon>
        <taxon>Cellulomonadaceae</taxon>
        <taxon>Actinotalea</taxon>
    </lineage>
</organism>
<dbReference type="InterPro" id="IPR002397">
    <property type="entry name" value="Cyt_P450_B"/>
</dbReference>
<dbReference type="Pfam" id="PF00067">
    <property type="entry name" value="p450"/>
    <property type="match status" value="1"/>
</dbReference>
<dbReference type="GO" id="GO:0005506">
    <property type="term" value="F:iron ion binding"/>
    <property type="evidence" value="ECO:0007669"/>
    <property type="project" value="InterPro"/>
</dbReference>
<keyword evidence="2" id="KW-0503">Monooxygenase</keyword>
<protein>
    <submittedName>
        <fullName evidence="3">Cytochrome P450</fullName>
    </submittedName>
</protein>
<sequence length="391" mass="41986">MAGLLLTGHLLARRGGVVRVPHLGWVTADPVVGRRVLGDHRSFTLVGEGGVGHLWAQILGPWVLDLFDGPGHHDLRSRSRELFTEATSSVLVDTAWQGRLAQAREQLRAGERLDVAHLSRVLVGRMMIGLLGMPAPPDRADSSAAWPTDREAEAAFRTGEELASLALGSAASTVLSPAQVHAAQQIVGRLTAGVPDGWRHAGQESLLGRCRALGLGLEETTGLASLLMVAGTETSASAMARTTALLIDTGEQHRLLAAMRSPEERSRALTGAVREGLRSTSPASVIGRGVQADVEVEGRHLRAGERVMILTWSATTAPGPFRVDRPYLPETRQLWFGAGRHLCLGAALARTEVSRLLETLWGDGVALRVVRRRAERRVLVPGYARLEVARA</sequence>
<dbReference type="InterPro" id="IPR036396">
    <property type="entry name" value="Cyt_P450_sf"/>
</dbReference>
<evidence type="ECO:0000256" key="1">
    <source>
        <dbReference type="ARBA" id="ARBA00010617"/>
    </source>
</evidence>
<dbReference type="CDD" id="cd00302">
    <property type="entry name" value="cytochrome_P450"/>
    <property type="match status" value="1"/>
</dbReference>
<keyword evidence="2" id="KW-0560">Oxidoreductase</keyword>